<dbReference type="PANTHER" id="PTHR21716">
    <property type="entry name" value="TRANSMEMBRANE PROTEIN"/>
    <property type="match status" value="1"/>
</dbReference>
<keyword evidence="5 6" id="KW-0472">Membrane</keyword>
<protein>
    <submittedName>
        <fullName evidence="7">Predicted PurR-regulated permease PerM</fullName>
    </submittedName>
</protein>
<feature type="transmembrane region" description="Helical" evidence="6">
    <location>
        <begin position="43"/>
        <end position="68"/>
    </location>
</feature>
<dbReference type="Proteomes" id="UP000198393">
    <property type="component" value="Unassembled WGS sequence"/>
</dbReference>
<evidence type="ECO:0000256" key="5">
    <source>
        <dbReference type="ARBA" id="ARBA00023136"/>
    </source>
</evidence>
<dbReference type="InterPro" id="IPR002549">
    <property type="entry name" value="AI-2E-like"/>
</dbReference>
<keyword evidence="8" id="KW-1185">Reference proteome</keyword>
<evidence type="ECO:0000313" key="8">
    <source>
        <dbReference type="Proteomes" id="UP000198393"/>
    </source>
</evidence>
<dbReference type="GO" id="GO:0016020">
    <property type="term" value="C:membrane"/>
    <property type="evidence" value="ECO:0007669"/>
    <property type="project" value="UniProtKB-SubCell"/>
</dbReference>
<feature type="transmembrane region" description="Helical" evidence="6">
    <location>
        <begin position="18"/>
        <end position="36"/>
    </location>
</feature>
<keyword evidence="4 6" id="KW-1133">Transmembrane helix</keyword>
<evidence type="ECO:0000256" key="2">
    <source>
        <dbReference type="ARBA" id="ARBA00009773"/>
    </source>
</evidence>
<feature type="transmembrane region" description="Helical" evidence="6">
    <location>
        <begin position="195"/>
        <end position="222"/>
    </location>
</feature>
<organism evidence="7 8">
    <name type="scientific">Ekhidna lutea</name>
    <dbReference type="NCBI Taxonomy" id="447679"/>
    <lineage>
        <taxon>Bacteria</taxon>
        <taxon>Pseudomonadati</taxon>
        <taxon>Bacteroidota</taxon>
        <taxon>Cytophagia</taxon>
        <taxon>Cytophagales</taxon>
        <taxon>Reichenbachiellaceae</taxon>
        <taxon>Ekhidna</taxon>
    </lineage>
</organism>
<evidence type="ECO:0000256" key="1">
    <source>
        <dbReference type="ARBA" id="ARBA00004141"/>
    </source>
</evidence>
<dbReference type="PANTHER" id="PTHR21716:SF64">
    <property type="entry name" value="AI-2 TRANSPORT PROTEIN TQSA"/>
    <property type="match status" value="1"/>
</dbReference>
<evidence type="ECO:0000256" key="4">
    <source>
        <dbReference type="ARBA" id="ARBA00022989"/>
    </source>
</evidence>
<comment type="subcellular location">
    <subcellularLocation>
        <location evidence="1">Membrane</location>
        <topology evidence="1">Multi-pass membrane protein</topology>
    </subcellularLocation>
</comment>
<dbReference type="Pfam" id="PF01594">
    <property type="entry name" value="AI-2E_transport"/>
    <property type="match status" value="1"/>
</dbReference>
<accession>A0A239H3B6</accession>
<evidence type="ECO:0000313" key="7">
    <source>
        <dbReference type="EMBL" id="SNS75870.1"/>
    </source>
</evidence>
<dbReference type="AlphaFoldDB" id="A0A239H3B6"/>
<comment type="similarity">
    <text evidence="2">Belongs to the autoinducer-2 exporter (AI-2E) (TC 2.A.86) family.</text>
</comment>
<keyword evidence="3 6" id="KW-0812">Transmembrane</keyword>
<reference evidence="7 8" key="1">
    <citation type="submission" date="2017-06" db="EMBL/GenBank/DDBJ databases">
        <authorList>
            <person name="Kim H.J."/>
            <person name="Triplett B.A."/>
        </authorList>
    </citation>
    <scope>NUCLEOTIDE SEQUENCE [LARGE SCALE GENOMIC DNA]</scope>
    <source>
        <strain evidence="7 8">DSM 19307</strain>
    </source>
</reference>
<feature type="transmembrane region" description="Helical" evidence="6">
    <location>
        <begin position="254"/>
        <end position="273"/>
    </location>
</feature>
<proteinExistence type="inferred from homology"/>
<feature type="transmembrane region" description="Helical" evidence="6">
    <location>
        <begin position="228"/>
        <end position="247"/>
    </location>
</feature>
<evidence type="ECO:0000256" key="3">
    <source>
        <dbReference type="ARBA" id="ARBA00022692"/>
    </source>
</evidence>
<feature type="transmembrane region" description="Helical" evidence="6">
    <location>
        <begin position="293"/>
        <end position="315"/>
    </location>
</feature>
<sequence length="342" mass="38047">MIFLGIATLYLMRELANLLVPLFFALFFAVLFQPLVHFLQRFLSVNISIAITTILTMAVFFFIGFGIFNVIQALVENSETILESISNDLRPFINDYTAYFGVTFKRGELRELVVEMVQTGQFWSASGSFINSLSGMAAELLMTILYFAGLLGAITQYDSTITYLVGNENKNKEKSLKVFNRIKDSVGSYIKVKTLVSMMTGVGVGIVCLLFGIDYALLWGFLAFVLNYIPYIGSLIAIVPPLVLGIIDSSSVSQVLVIFFCLEGVQLIMGNIIEPKLMGDSFSMNTVSVLFGFVFWAFLWGTAGMLLAVPLTFLFKVILENMSDAGVLVRLMEKKQLVKKVR</sequence>
<dbReference type="EMBL" id="FZPD01000002">
    <property type="protein sequence ID" value="SNS75870.1"/>
    <property type="molecule type" value="Genomic_DNA"/>
</dbReference>
<feature type="transmembrane region" description="Helical" evidence="6">
    <location>
        <begin position="133"/>
        <end position="154"/>
    </location>
</feature>
<evidence type="ECO:0000256" key="6">
    <source>
        <dbReference type="SAM" id="Phobius"/>
    </source>
</evidence>
<name>A0A239H3B6_EKHLU</name>
<gene>
    <name evidence="7" type="ORF">SAMN05421640_1122</name>
</gene>
<dbReference type="GO" id="GO:0055085">
    <property type="term" value="P:transmembrane transport"/>
    <property type="evidence" value="ECO:0007669"/>
    <property type="project" value="TreeGrafter"/>
</dbReference>